<name>M2R631_CERS8</name>
<evidence type="ECO:0000313" key="1">
    <source>
        <dbReference type="EMBL" id="EMD34341.1"/>
    </source>
</evidence>
<keyword evidence="2" id="KW-1185">Reference proteome</keyword>
<accession>M2R631</accession>
<dbReference type="Proteomes" id="UP000016930">
    <property type="component" value="Unassembled WGS sequence"/>
</dbReference>
<protein>
    <submittedName>
        <fullName evidence="1">Uncharacterized protein</fullName>
    </submittedName>
</protein>
<evidence type="ECO:0000313" key="2">
    <source>
        <dbReference type="Proteomes" id="UP000016930"/>
    </source>
</evidence>
<proteinExistence type="predicted"/>
<gene>
    <name evidence="1" type="ORF">CERSUDRAFT_107543</name>
</gene>
<dbReference type="EMBL" id="KB445803">
    <property type="protein sequence ID" value="EMD34341.1"/>
    <property type="molecule type" value="Genomic_DNA"/>
</dbReference>
<reference evidence="1 2" key="1">
    <citation type="journal article" date="2012" name="Proc. Natl. Acad. Sci. U.S.A.">
        <title>Comparative genomics of Ceriporiopsis subvermispora and Phanerochaete chrysosporium provide insight into selective ligninolysis.</title>
        <authorList>
            <person name="Fernandez-Fueyo E."/>
            <person name="Ruiz-Duenas F.J."/>
            <person name="Ferreira P."/>
            <person name="Floudas D."/>
            <person name="Hibbett D.S."/>
            <person name="Canessa P."/>
            <person name="Larrondo L.F."/>
            <person name="James T.Y."/>
            <person name="Seelenfreund D."/>
            <person name="Lobos S."/>
            <person name="Polanco R."/>
            <person name="Tello M."/>
            <person name="Honda Y."/>
            <person name="Watanabe T."/>
            <person name="Watanabe T."/>
            <person name="Ryu J.S."/>
            <person name="Kubicek C.P."/>
            <person name="Schmoll M."/>
            <person name="Gaskell J."/>
            <person name="Hammel K.E."/>
            <person name="St John F.J."/>
            <person name="Vanden Wymelenberg A."/>
            <person name="Sabat G."/>
            <person name="Splinter BonDurant S."/>
            <person name="Syed K."/>
            <person name="Yadav J.S."/>
            <person name="Doddapaneni H."/>
            <person name="Subramanian V."/>
            <person name="Lavin J.L."/>
            <person name="Oguiza J.A."/>
            <person name="Perez G."/>
            <person name="Pisabarro A.G."/>
            <person name="Ramirez L."/>
            <person name="Santoyo F."/>
            <person name="Master E."/>
            <person name="Coutinho P.M."/>
            <person name="Henrissat B."/>
            <person name="Lombard V."/>
            <person name="Magnuson J.K."/>
            <person name="Kuees U."/>
            <person name="Hori C."/>
            <person name="Igarashi K."/>
            <person name="Samejima M."/>
            <person name="Held B.W."/>
            <person name="Barry K.W."/>
            <person name="LaButti K.M."/>
            <person name="Lapidus A."/>
            <person name="Lindquist E.A."/>
            <person name="Lucas S.M."/>
            <person name="Riley R."/>
            <person name="Salamov A.A."/>
            <person name="Hoffmeister D."/>
            <person name="Schwenk D."/>
            <person name="Hadar Y."/>
            <person name="Yarden O."/>
            <person name="de Vries R.P."/>
            <person name="Wiebenga A."/>
            <person name="Stenlid J."/>
            <person name="Eastwood D."/>
            <person name="Grigoriev I.V."/>
            <person name="Berka R.M."/>
            <person name="Blanchette R.A."/>
            <person name="Kersten P."/>
            <person name="Martinez A.T."/>
            <person name="Vicuna R."/>
            <person name="Cullen D."/>
        </authorList>
    </citation>
    <scope>NUCLEOTIDE SEQUENCE [LARGE SCALE GENOMIC DNA]</scope>
    <source>
        <strain evidence="1 2">B</strain>
    </source>
</reference>
<sequence length="168" mass="18845">MNMNNNETRLPIACELSRGDTSGPRLYVTQSMPPLHILLCHFVSDSHAVRETMRKYDSVLAGSAVAAYFHPQDIPRERTLQIYTPRDNFDRFIRALQDIEGSADEVKRGRAEPGTCQVAQVRTTRGTVEVLESAMGSPIWLLVFAPSTVLQNYIGADIMVVGYPWLTF</sequence>
<organism evidence="1 2">
    <name type="scientific">Ceriporiopsis subvermispora (strain B)</name>
    <name type="common">White-rot fungus</name>
    <name type="synonym">Gelatoporia subvermispora</name>
    <dbReference type="NCBI Taxonomy" id="914234"/>
    <lineage>
        <taxon>Eukaryota</taxon>
        <taxon>Fungi</taxon>
        <taxon>Dikarya</taxon>
        <taxon>Basidiomycota</taxon>
        <taxon>Agaricomycotina</taxon>
        <taxon>Agaricomycetes</taxon>
        <taxon>Polyporales</taxon>
        <taxon>Gelatoporiaceae</taxon>
        <taxon>Gelatoporia</taxon>
    </lineage>
</organism>
<dbReference type="AlphaFoldDB" id="M2R631"/>
<dbReference type="HOGENOM" id="CLU_1864894_0_0_1"/>